<sequence length="174" mass="19044">MDSEKLPFTGNYSKIPLSDVTTTAFLNAKAPDVSADDYVVLGLATCFVKADGEVHQVSVVEPIPSAALEALLKGIPTSYQFAYATTLGAVLPSEVPQLPADFPADAQFCDDFAQRAIAAARTYKSRPVAQSHIPPGTTRNDFNYSVERKRVLNSQRIVRTEDNVKQHEYTHKTL</sequence>
<dbReference type="EMBL" id="JBHFNR010000072">
    <property type="protein sequence ID" value="MFB2893314.1"/>
    <property type="molecule type" value="Genomic_DNA"/>
</dbReference>
<proteinExistence type="predicted"/>
<organism evidence="1 2">
    <name type="scientific">Floridaenema flaviceps BLCC-F50</name>
    <dbReference type="NCBI Taxonomy" id="3153642"/>
    <lineage>
        <taxon>Bacteria</taxon>
        <taxon>Bacillati</taxon>
        <taxon>Cyanobacteriota</taxon>
        <taxon>Cyanophyceae</taxon>
        <taxon>Oscillatoriophycideae</taxon>
        <taxon>Aerosakkonematales</taxon>
        <taxon>Aerosakkonemataceae</taxon>
        <taxon>Floridanema</taxon>
        <taxon>Floridanema flaviceps</taxon>
    </lineage>
</organism>
<comment type="caution">
    <text evidence="1">The sequence shown here is derived from an EMBL/GenBank/DDBJ whole genome shotgun (WGS) entry which is preliminary data.</text>
</comment>
<reference evidence="1 2" key="1">
    <citation type="submission" date="2024-09" db="EMBL/GenBank/DDBJ databases">
        <title>Floridaenema gen nov. (Aerosakkonemataceae, Aerosakkonematales ord. nov., Cyanobacteria) from benthic tropical and subtropical fresh waters, with the description of four new species.</title>
        <authorList>
            <person name="Moretto J.A."/>
            <person name="Berthold D.E."/>
            <person name="Lefler F.W."/>
            <person name="Huang I.-S."/>
            <person name="Laughinghouse H. IV."/>
        </authorList>
    </citation>
    <scope>NUCLEOTIDE SEQUENCE [LARGE SCALE GENOMIC DNA]</scope>
    <source>
        <strain evidence="1 2">BLCC-F50</strain>
    </source>
</reference>
<protein>
    <submittedName>
        <fullName evidence="1">Uncharacterized protein</fullName>
    </submittedName>
</protein>
<evidence type="ECO:0000313" key="1">
    <source>
        <dbReference type="EMBL" id="MFB2893314.1"/>
    </source>
</evidence>
<accession>A0ABV4XQT5</accession>
<dbReference type="Proteomes" id="UP001576784">
    <property type="component" value="Unassembled WGS sequence"/>
</dbReference>
<keyword evidence="2" id="KW-1185">Reference proteome</keyword>
<gene>
    <name evidence="1" type="ORF">ACE1CI_10415</name>
</gene>
<dbReference type="RefSeq" id="WP_413262977.1">
    <property type="nucleotide sequence ID" value="NZ_JBHFNR010000072.1"/>
</dbReference>
<name>A0ABV4XQT5_9CYAN</name>
<evidence type="ECO:0000313" key="2">
    <source>
        <dbReference type="Proteomes" id="UP001576784"/>
    </source>
</evidence>